<evidence type="ECO:0000313" key="2">
    <source>
        <dbReference type="Proteomes" id="UP000198510"/>
    </source>
</evidence>
<dbReference type="RefSeq" id="WP_089680208.1">
    <property type="nucleotide sequence ID" value="NZ_FNFO01000002.1"/>
</dbReference>
<dbReference type="STRING" id="1075417.SAMN05421823_102502"/>
<name>A0A1G9B3L6_9BACT</name>
<accession>A0A1G9B3L6</accession>
<proteinExistence type="predicted"/>
<dbReference type="AlphaFoldDB" id="A0A1G9B3L6"/>
<protein>
    <submittedName>
        <fullName evidence="1">Uncharacterized protein</fullName>
    </submittedName>
</protein>
<dbReference type="OrthoDB" id="1488462at2"/>
<organism evidence="1 2">
    <name type="scientific">Catalinimonas alkaloidigena</name>
    <dbReference type="NCBI Taxonomy" id="1075417"/>
    <lineage>
        <taxon>Bacteria</taxon>
        <taxon>Pseudomonadati</taxon>
        <taxon>Bacteroidota</taxon>
        <taxon>Cytophagia</taxon>
        <taxon>Cytophagales</taxon>
        <taxon>Catalimonadaceae</taxon>
        <taxon>Catalinimonas</taxon>
    </lineage>
</organism>
<evidence type="ECO:0000313" key="1">
    <source>
        <dbReference type="EMBL" id="SDK34141.1"/>
    </source>
</evidence>
<reference evidence="1 2" key="1">
    <citation type="submission" date="2016-10" db="EMBL/GenBank/DDBJ databases">
        <authorList>
            <person name="de Groot N.N."/>
        </authorList>
    </citation>
    <scope>NUCLEOTIDE SEQUENCE [LARGE SCALE GENOMIC DNA]</scope>
    <source>
        <strain evidence="1 2">DSM 25186</strain>
    </source>
</reference>
<gene>
    <name evidence="1" type="ORF">SAMN05421823_102502</name>
</gene>
<dbReference type="Proteomes" id="UP000198510">
    <property type="component" value="Unassembled WGS sequence"/>
</dbReference>
<dbReference type="EMBL" id="FNFO01000002">
    <property type="protein sequence ID" value="SDK34141.1"/>
    <property type="molecule type" value="Genomic_DNA"/>
</dbReference>
<keyword evidence="2" id="KW-1185">Reference proteome</keyword>
<sequence length="394" mass="45666">MIIPELSRNPITQEVTVSPLAYVRFELYLETSYGLGDYQLLITANLPTDHNGYVQWRFQDYLNDALEADATAPDPDQDTLAYPVTQLRRFYVRWVQTQAYQEPTGNWTQEAERVVILGGVPDEYWPHLDRAELFRNWLTWQPDRRGLAYADRLWLDFCSTRAGVSSITWHVALYAYPNDVLPADQLESTLNVQAGPYAEGPQLVRFLLDFRTIAPVYRMVRFWLTDHNGLELAPVREYYLDPTTLERPKEGRHLLSFRNSLGGWDTLLTKGRYQHQLKTSRNVAELHNENGSSASYPLLNVWRRPTGQLLREVGTGWLTRPELEHLQEFELTREIIEWQENGQDLIPIPVISQSQELLYDQNHPGLVAAVFKYLVARTQHSFLPKAARRGNTRP</sequence>